<dbReference type="Proteomes" id="UP000829196">
    <property type="component" value="Unassembled WGS sequence"/>
</dbReference>
<evidence type="ECO:0000313" key="3">
    <source>
        <dbReference type="Proteomes" id="UP000829196"/>
    </source>
</evidence>
<sequence length="72" mass="8566">MERRTIFPDLVTVSLLICFRIVGVMTEASNHRYKPEEKVPPYANKVEPFHNPRFCDTVVKRKIIKIENEEEY</sequence>
<accession>A0A8T3BEU0</accession>
<gene>
    <name evidence="2" type="ORF">KFK09_011524</name>
</gene>
<organism evidence="2 3">
    <name type="scientific">Dendrobium nobile</name>
    <name type="common">Orchid</name>
    <dbReference type="NCBI Taxonomy" id="94219"/>
    <lineage>
        <taxon>Eukaryota</taxon>
        <taxon>Viridiplantae</taxon>
        <taxon>Streptophyta</taxon>
        <taxon>Embryophyta</taxon>
        <taxon>Tracheophyta</taxon>
        <taxon>Spermatophyta</taxon>
        <taxon>Magnoliopsida</taxon>
        <taxon>Liliopsida</taxon>
        <taxon>Asparagales</taxon>
        <taxon>Orchidaceae</taxon>
        <taxon>Epidendroideae</taxon>
        <taxon>Malaxideae</taxon>
        <taxon>Dendrobiinae</taxon>
        <taxon>Dendrobium</taxon>
    </lineage>
</organism>
<evidence type="ECO:0000256" key="1">
    <source>
        <dbReference type="SAM" id="Phobius"/>
    </source>
</evidence>
<keyword evidence="1" id="KW-1133">Transmembrane helix</keyword>
<keyword evidence="1" id="KW-0812">Transmembrane</keyword>
<dbReference type="EMBL" id="JAGYWB010000009">
    <property type="protein sequence ID" value="KAI0510913.1"/>
    <property type="molecule type" value="Genomic_DNA"/>
</dbReference>
<protein>
    <submittedName>
        <fullName evidence="2">Uncharacterized protein</fullName>
    </submittedName>
</protein>
<reference evidence="2" key="1">
    <citation type="journal article" date="2022" name="Front. Genet.">
        <title>Chromosome-Scale Assembly of the Dendrobium nobile Genome Provides Insights Into the Molecular Mechanism of the Biosynthesis of the Medicinal Active Ingredient of Dendrobium.</title>
        <authorList>
            <person name="Xu Q."/>
            <person name="Niu S.-C."/>
            <person name="Li K.-L."/>
            <person name="Zheng P.-J."/>
            <person name="Zhang X.-J."/>
            <person name="Jia Y."/>
            <person name="Liu Y."/>
            <person name="Niu Y.-X."/>
            <person name="Yu L.-H."/>
            <person name="Chen D.-F."/>
            <person name="Zhang G.-Q."/>
        </authorList>
    </citation>
    <scope>NUCLEOTIDE SEQUENCE</scope>
    <source>
        <tissue evidence="2">Leaf</tissue>
    </source>
</reference>
<keyword evidence="1" id="KW-0472">Membrane</keyword>
<keyword evidence="3" id="KW-1185">Reference proteome</keyword>
<proteinExistence type="predicted"/>
<name>A0A8T3BEU0_DENNO</name>
<evidence type="ECO:0000313" key="2">
    <source>
        <dbReference type="EMBL" id="KAI0510913.1"/>
    </source>
</evidence>
<comment type="caution">
    <text evidence="2">The sequence shown here is derived from an EMBL/GenBank/DDBJ whole genome shotgun (WGS) entry which is preliminary data.</text>
</comment>
<dbReference type="AlphaFoldDB" id="A0A8T3BEU0"/>
<feature type="transmembrane region" description="Helical" evidence="1">
    <location>
        <begin position="6"/>
        <end position="25"/>
    </location>
</feature>